<comment type="caution">
    <text evidence="1">The sequence shown here is derived from an EMBL/GenBank/DDBJ whole genome shotgun (WGS) entry which is preliminary data.</text>
</comment>
<protein>
    <submittedName>
        <fullName evidence="1">Uncharacterized protein</fullName>
    </submittedName>
</protein>
<gene>
    <name evidence="1" type="ORF">A6V39_05575</name>
</gene>
<sequence length="519" mass="59393">MKYTSLPTAVKLRVAIHPDVTKEWCGYNPNNYTIPVFLKGIFRDVYMGTVTNLKASITEPWLKEFIEEDPEAFLGDAFRHIEVGEIFPEEYTDIDRPDESLAPVSGHHLNIITETDKTIEKWHIRISHNRDTYASYFKDYSSFKEFVDLLKGHMTKGIKKALGLIVKAVMTSDPSQVVFDDKDFARIFGRTRDNPKSAVPAGPAEGTIESSTLGTKYNKMMQKLIQKYYGKAALIWKNIQWYNPYYFSFDDYYEEMSRDTIFEQANVGKDKSKRQMQQLYSDAHSSSEALRGDNQKTYKVHHLHRNDALFALFDAINKALIILTNEESPEFWLGNDTASRVQQIKAEAERARAEMAVASEVDGQVIGPDGAQPDKAYTTSASSDDAFEVTANKDSLVLLLNPEDYADLKTGIARRGQMDVRAVNLDMLGITVYPMRSMKPGFARLIDKKAFKIRSYFQMTDIQSPMEKLTWRYKMFYQFAITMFKNFAGCLFIPSPHFTASSNFYDKYGIIGQEVEKKQ</sequence>
<evidence type="ECO:0000313" key="2">
    <source>
        <dbReference type="Proteomes" id="UP000077623"/>
    </source>
</evidence>
<dbReference type="EMBL" id="LWUJ01000018">
    <property type="protein sequence ID" value="OAL09720.1"/>
    <property type="molecule type" value="Genomic_DNA"/>
</dbReference>
<reference evidence="2" key="1">
    <citation type="submission" date="2016-04" db="EMBL/GenBank/DDBJ databases">
        <authorList>
            <person name="Quiroz-Castaneda R.E."/>
            <person name="Martinez-Ocampo F."/>
        </authorList>
    </citation>
    <scope>NUCLEOTIDE SEQUENCE [LARGE SCALE GENOMIC DNA]</scope>
    <source>
        <strain evidence="2">INIFAP01</strain>
    </source>
</reference>
<name>A0A1A9QDD9_9MOLU</name>
<accession>A0A1A9QDD9</accession>
<dbReference type="STRING" id="432608.A6V39_05575"/>
<dbReference type="Proteomes" id="UP000077623">
    <property type="component" value="Unassembled WGS sequence"/>
</dbReference>
<proteinExistence type="predicted"/>
<organism evidence="1 2">
    <name type="scientific">Candidatus Mycoplasma haematobovis</name>
    <dbReference type="NCBI Taxonomy" id="432608"/>
    <lineage>
        <taxon>Bacteria</taxon>
        <taxon>Bacillati</taxon>
        <taxon>Mycoplasmatota</taxon>
        <taxon>Mollicutes</taxon>
        <taxon>Mycoplasmataceae</taxon>
        <taxon>Mycoplasma</taxon>
    </lineage>
</organism>
<dbReference type="AlphaFoldDB" id="A0A1A9QDD9"/>
<evidence type="ECO:0000313" key="1">
    <source>
        <dbReference type="EMBL" id="OAL09720.1"/>
    </source>
</evidence>
<keyword evidence="2" id="KW-1185">Reference proteome</keyword>